<keyword evidence="3" id="KW-1185">Reference proteome</keyword>
<dbReference type="InterPro" id="IPR006099">
    <property type="entry name" value="MeMalonylCoA_mutase_a/b_cat"/>
</dbReference>
<evidence type="ECO:0000313" key="3">
    <source>
        <dbReference type="Proteomes" id="UP000712080"/>
    </source>
</evidence>
<dbReference type="RefSeq" id="WP_169528447.1">
    <property type="nucleotide sequence ID" value="NZ_JAAMPU010000108.1"/>
</dbReference>
<dbReference type="GO" id="GO:0031419">
    <property type="term" value="F:cobalamin binding"/>
    <property type="evidence" value="ECO:0007669"/>
    <property type="project" value="InterPro"/>
</dbReference>
<comment type="caution">
    <text evidence="2">The sequence shown here is derived from an EMBL/GenBank/DDBJ whole genome shotgun (WGS) entry which is preliminary data.</text>
</comment>
<dbReference type="Pfam" id="PF01642">
    <property type="entry name" value="MM_CoA_mutase"/>
    <property type="match status" value="1"/>
</dbReference>
<feature type="domain" description="Methylmalonyl-CoA mutase alpha/beta chain catalytic" evidence="1">
    <location>
        <begin position="171"/>
        <end position="417"/>
    </location>
</feature>
<dbReference type="CDD" id="cd03677">
    <property type="entry name" value="MM_CoA_mutase_beta"/>
    <property type="match status" value="1"/>
</dbReference>
<proteinExistence type="predicted"/>
<dbReference type="GO" id="GO:0016866">
    <property type="term" value="F:intramolecular transferase activity"/>
    <property type="evidence" value="ECO:0007669"/>
    <property type="project" value="InterPro"/>
</dbReference>
<dbReference type="EMBL" id="JAAMPU010000108">
    <property type="protein sequence ID" value="NMH29351.1"/>
    <property type="molecule type" value="Genomic_DNA"/>
</dbReference>
<protein>
    <submittedName>
        <fullName evidence="2">Methylmalonyl-CoA mutase</fullName>
    </submittedName>
</protein>
<organism evidence="2 3">
    <name type="scientific">Flavobacterium silvaticum</name>
    <dbReference type="NCBI Taxonomy" id="1852020"/>
    <lineage>
        <taxon>Bacteria</taxon>
        <taxon>Pseudomonadati</taxon>
        <taxon>Bacteroidota</taxon>
        <taxon>Flavobacteriia</taxon>
        <taxon>Flavobacteriales</taxon>
        <taxon>Flavobacteriaceae</taxon>
        <taxon>Flavobacterium</taxon>
    </lineage>
</organism>
<name>A0A972JHL3_9FLAO</name>
<reference evidence="2" key="1">
    <citation type="submission" date="2020-02" db="EMBL/GenBank/DDBJ databases">
        <title>Flavobacterium sp. genome.</title>
        <authorList>
            <person name="Jung H.S."/>
            <person name="Baek J.H."/>
            <person name="Jeon C.O."/>
        </authorList>
    </citation>
    <scope>NUCLEOTIDE SEQUENCE</scope>
    <source>
        <strain evidence="2">SE-s28</strain>
    </source>
</reference>
<dbReference type="Gene3D" id="3.20.20.240">
    <property type="entry name" value="Methylmalonyl-CoA mutase"/>
    <property type="match status" value="1"/>
</dbReference>
<evidence type="ECO:0000313" key="2">
    <source>
        <dbReference type="EMBL" id="NMH29351.1"/>
    </source>
</evidence>
<evidence type="ECO:0000259" key="1">
    <source>
        <dbReference type="Pfam" id="PF01642"/>
    </source>
</evidence>
<dbReference type="SUPFAM" id="SSF51703">
    <property type="entry name" value="Cobalamin (vitamin B12)-dependent enzymes"/>
    <property type="match status" value="1"/>
</dbReference>
<dbReference type="PANTHER" id="PTHR48101:SF1">
    <property type="entry name" value="METHYLMALONYL-COA MUTASE, LARGE SUBUNIT"/>
    <property type="match status" value="1"/>
</dbReference>
<dbReference type="PANTHER" id="PTHR48101">
    <property type="entry name" value="METHYLMALONYL-COA MUTASE, MITOCHONDRIAL-RELATED"/>
    <property type="match status" value="1"/>
</dbReference>
<gene>
    <name evidence="2" type="ORF">G6047_15035</name>
</gene>
<accession>A0A972JHL3</accession>
<sequence length="458" mass="52009">MAENPTPFQDFPQVSAQQWKQRVQYELKGEDYFQALVWDSPEGIRVNPIYSQSPQIEVPALQHDSFQICQDIFVHDVEKTVRRSNSSIKRGADCLRLRISNPETDITALLNGIPLENRRLFFDISFFSIDFVRSVKDKLAGKEAEVFFLIDPIHRLAKEGNWLNGGDNFKMLECLQREYPDAGFMSINVSLYANAGANLVQQIAYAVAHSAEYLNQFKTPKPVVFELAIGPDYFFEIAKIRALRLVFETVAKAFGHPAGCHIYASPGLRNKTLYDYNVNMLRTTTESMSAIIGGSDTVSNLPYDFIYHKSNEFGERIARNQLLILKNESHFSQASNAAKGSYFIENLTQQLAEKALVLVKEIEAEGGFLALLKKGIIQKNIKKQADLQQQDFDSGKTILVGTNKYPDASNRMKENLELYPFVKKKGRKTLVIPIIEKRLAEESEMTRLEKEESETLNP</sequence>
<dbReference type="AlphaFoldDB" id="A0A972JHL3"/>
<dbReference type="InterPro" id="IPR016176">
    <property type="entry name" value="Cbl-dep_enz_cat"/>
</dbReference>
<dbReference type="Proteomes" id="UP000712080">
    <property type="component" value="Unassembled WGS sequence"/>
</dbReference>